<proteinExistence type="predicted"/>
<organism evidence="1 2">
    <name type="scientific">Alloacidobacterium dinghuense</name>
    <dbReference type="NCBI Taxonomy" id="2763107"/>
    <lineage>
        <taxon>Bacteria</taxon>
        <taxon>Pseudomonadati</taxon>
        <taxon>Acidobacteriota</taxon>
        <taxon>Terriglobia</taxon>
        <taxon>Terriglobales</taxon>
        <taxon>Acidobacteriaceae</taxon>
        <taxon>Alloacidobacterium</taxon>
    </lineage>
</organism>
<gene>
    <name evidence="1" type="ORF">H7849_11605</name>
</gene>
<dbReference type="Proteomes" id="UP000515312">
    <property type="component" value="Chromosome"/>
</dbReference>
<protein>
    <submittedName>
        <fullName evidence="1">Uncharacterized protein</fullName>
    </submittedName>
</protein>
<dbReference type="RefSeq" id="WP_186746678.1">
    <property type="nucleotide sequence ID" value="NZ_CP060394.1"/>
</dbReference>
<keyword evidence="2" id="KW-1185">Reference proteome</keyword>
<dbReference type="EMBL" id="CP060394">
    <property type="protein sequence ID" value="QNI34472.1"/>
    <property type="molecule type" value="Genomic_DNA"/>
</dbReference>
<sequence length="87" mass="9829">MRTRETNLLAEFKSAVTKIEELPDGYAFRVPGEKRWLDLAAQLLIAERECCPFLTFQMTAEPQMGPITIRVTGPDGSKEFLKSILVN</sequence>
<dbReference type="KEGG" id="adin:H7849_11605"/>
<dbReference type="AlphaFoldDB" id="A0A7G8BPK2"/>
<evidence type="ECO:0000313" key="2">
    <source>
        <dbReference type="Proteomes" id="UP000515312"/>
    </source>
</evidence>
<reference evidence="1 2" key="1">
    <citation type="submission" date="2020-08" db="EMBL/GenBank/DDBJ databases">
        <title>Edaphobacter telluris sp. nov. and Acidobacterium dinghuensis sp. nov., two acidobacteria isolated from forest soil.</title>
        <authorList>
            <person name="Fu J."/>
            <person name="Qiu L."/>
        </authorList>
    </citation>
    <scope>NUCLEOTIDE SEQUENCE [LARGE SCALE GENOMIC DNA]</scope>
    <source>
        <strain evidence="1">4Y35</strain>
    </source>
</reference>
<name>A0A7G8BPK2_9BACT</name>
<evidence type="ECO:0000313" key="1">
    <source>
        <dbReference type="EMBL" id="QNI34472.1"/>
    </source>
</evidence>
<accession>A0A7G8BPK2</accession>